<evidence type="ECO:0000256" key="2">
    <source>
        <dbReference type="ARBA" id="ARBA00011355"/>
    </source>
</evidence>
<evidence type="ECO:0000256" key="6">
    <source>
        <dbReference type="ARBA" id="ARBA00025649"/>
    </source>
</evidence>
<dbReference type="AlphaFoldDB" id="A0A3R8Q7H8"/>
<dbReference type="OrthoDB" id="9781325at2"/>
<comment type="cofactor">
    <cofactor evidence="8">
        <name>AMP</name>
        <dbReference type="ChEBI" id="CHEBI:456215"/>
    </cofactor>
</comment>
<dbReference type="CDD" id="cd01714">
    <property type="entry name" value="ETF_beta"/>
    <property type="match status" value="1"/>
</dbReference>
<comment type="function">
    <text evidence="6">The electron transfer flavoprotein serves as a specific electron acceptor for other dehydrogenases. It transfers the electrons to the main respiratory chain via ETF-ubiquinone oxidoreductase (ETF dehydrogenase).</text>
</comment>
<keyword evidence="4" id="KW-0813">Transport</keyword>
<name>A0A3R8Q7H8_9SPHN</name>
<evidence type="ECO:0000256" key="4">
    <source>
        <dbReference type="ARBA" id="ARBA00022448"/>
    </source>
</evidence>
<dbReference type="PIRSF" id="PIRSF000090">
    <property type="entry name" value="Beta-ETF"/>
    <property type="match status" value="1"/>
</dbReference>
<comment type="subunit">
    <text evidence="2">Heterodimer of an alpha and a beta subunit.</text>
</comment>
<keyword evidence="5" id="KW-0249">Electron transport</keyword>
<dbReference type="EMBL" id="RWJI01000001">
    <property type="protein sequence ID" value="RRQ51368.1"/>
    <property type="molecule type" value="Genomic_DNA"/>
</dbReference>
<organism evidence="10 11">
    <name type="scientific">Sphingorhabdus wooponensis</name>
    <dbReference type="NCBI Taxonomy" id="940136"/>
    <lineage>
        <taxon>Bacteria</taxon>
        <taxon>Pseudomonadati</taxon>
        <taxon>Pseudomonadota</taxon>
        <taxon>Alphaproteobacteria</taxon>
        <taxon>Sphingomonadales</taxon>
        <taxon>Sphingomonadaceae</taxon>
        <taxon>Sphingorhabdus</taxon>
    </lineage>
</organism>
<dbReference type="GO" id="GO:0046395">
    <property type="term" value="P:carboxylic acid catabolic process"/>
    <property type="evidence" value="ECO:0007669"/>
    <property type="project" value="UniProtKB-ARBA"/>
</dbReference>
<dbReference type="PANTHER" id="PTHR21294:SF8">
    <property type="entry name" value="ELECTRON TRANSFER FLAVOPROTEIN SUBUNIT BETA"/>
    <property type="match status" value="1"/>
</dbReference>
<comment type="caution">
    <text evidence="10">The sequence shown here is derived from an EMBL/GenBank/DDBJ whole genome shotgun (WGS) entry which is preliminary data.</text>
</comment>
<dbReference type="InterPro" id="IPR000049">
    <property type="entry name" value="ET-Flavoprotein_bsu_CS"/>
</dbReference>
<gene>
    <name evidence="10" type="ORF">D7D48_00165</name>
</gene>
<dbReference type="GO" id="GO:0009055">
    <property type="term" value="F:electron transfer activity"/>
    <property type="evidence" value="ECO:0007669"/>
    <property type="project" value="InterPro"/>
</dbReference>
<dbReference type="InterPro" id="IPR014729">
    <property type="entry name" value="Rossmann-like_a/b/a_fold"/>
</dbReference>
<proteinExistence type="inferred from homology"/>
<dbReference type="Gene3D" id="3.40.50.620">
    <property type="entry name" value="HUPs"/>
    <property type="match status" value="1"/>
</dbReference>
<accession>A0A3R8Q7H8</accession>
<evidence type="ECO:0000256" key="7">
    <source>
        <dbReference type="ARBA" id="ARBA00042002"/>
    </source>
</evidence>
<dbReference type="InterPro" id="IPR012255">
    <property type="entry name" value="ETF_b"/>
</dbReference>
<dbReference type="RefSeq" id="WP_125229383.1">
    <property type="nucleotide sequence ID" value="NZ_RWJI01000001.1"/>
</dbReference>
<reference evidence="10 11" key="1">
    <citation type="submission" date="2018-12" db="EMBL/GenBank/DDBJ databases">
        <authorList>
            <person name="Kim S.-J."/>
            <person name="Jung G.-Y."/>
        </authorList>
    </citation>
    <scope>NUCLEOTIDE SEQUENCE [LARGE SCALE GENOMIC DNA]</scope>
    <source>
        <strain evidence="10 11">03SU3-P</strain>
    </source>
</reference>
<evidence type="ECO:0000256" key="5">
    <source>
        <dbReference type="ARBA" id="ARBA00022982"/>
    </source>
</evidence>
<evidence type="ECO:0000256" key="1">
    <source>
        <dbReference type="ARBA" id="ARBA00007557"/>
    </source>
</evidence>
<dbReference type="SMART" id="SM00893">
    <property type="entry name" value="ETF"/>
    <property type="match status" value="1"/>
</dbReference>
<feature type="domain" description="Electron transfer flavoprotein alpha/beta-subunit N-terminal" evidence="9">
    <location>
        <begin position="23"/>
        <end position="210"/>
    </location>
</feature>
<evidence type="ECO:0000313" key="11">
    <source>
        <dbReference type="Proteomes" id="UP000268553"/>
    </source>
</evidence>
<dbReference type="InterPro" id="IPR014730">
    <property type="entry name" value="ETF_a/b_N"/>
</dbReference>
<evidence type="ECO:0000256" key="8">
    <source>
        <dbReference type="ARBA" id="ARBA00049933"/>
    </source>
</evidence>
<dbReference type="PANTHER" id="PTHR21294">
    <property type="entry name" value="ELECTRON TRANSFER FLAVOPROTEIN BETA-SUBUNIT"/>
    <property type="match status" value="1"/>
</dbReference>
<dbReference type="SUPFAM" id="SSF52402">
    <property type="entry name" value="Adenine nucleotide alpha hydrolases-like"/>
    <property type="match status" value="1"/>
</dbReference>
<dbReference type="Pfam" id="PF01012">
    <property type="entry name" value="ETF"/>
    <property type="match status" value="1"/>
</dbReference>
<evidence type="ECO:0000256" key="3">
    <source>
        <dbReference type="ARBA" id="ARBA00016797"/>
    </source>
</evidence>
<comment type="similarity">
    <text evidence="1">Belongs to the ETF beta-subunit/FixA family.</text>
</comment>
<dbReference type="FunFam" id="3.40.50.620:FF:000011">
    <property type="entry name" value="Electron transfer flavoprotein subunit beta"/>
    <property type="match status" value="1"/>
</dbReference>
<sequence length="248" mass="26455">MKIIVPVKRVIDYNVKPRVKPDGSGVDLANVKMSMNPFDEIAVEEALRLREKGIATEVIAVSIGPDKAQETLRTALAMGADRAILVIAEDVEPLGVAKILAKIVEEEQPGLVIVGKQAIDDDSNQTGQMLAALTGRPQGTFANTVNVSSDEVHVAREVDGGLQTVALKMPAIITTDLRLNEPRYASLPNIMKAKAKPLVQKTPADYGVDVSPRLKTLKVVEPPVRSAGIKVADVDALVAKLKEMGVAA</sequence>
<evidence type="ECO:0000313" key="10">
    <source>
        <dbReference type="EMBL" id="RRQ51368.1"/>
    </source>
</evidence>
<dbReference type="PROSITE" id="PS01065">
    <property type="entry name" value="ETF_BETA"/>
    <property type="match status" value="1"/>
</dbReference>
<evidence type="ECO:0000259" key="9">
    <source>
        <dbReference type="SMART" id="SM00893"/>
    </source>
</evidence>
<protein>
    <recommendedName>
        <fullName evidence="3">Electron transfer flavoprotein subunit beta</fullName>
    </recommendedName>
    <alternativeName>
        <fullName evidence="7">Electron transfer flavoprotein small subunit</fullName>
    </alternativeName>
</protein>
<keyword evidence="11" id="KW-1185">Reference proteome</keyword>
<dbReference type="InterPro" id="IPR033948">
    <property type="entry name" value="ETF_beta_N"/>
</dbReference>
<dbReference type="Proteomes" id="UP000268553">
    <property type="component" value="Unassembled WGS sequence"/>
</dbReference>